<feature type="region of interest" description="Disordered" evidence="1">
    <location>
        <begin position="15"/>
        <end position="38"/>
    </location>
</feature>
<protein>
    <submittedName>
        <fullName evidence="2">Uncharacterized protein</fullName>
    </submittedName>
</protein>
<proteinExistence type="predicted"/>
<dbReference type="EMBL" id="ALJF01000006">
    <property type="protein sequence ID" value="EKF60145.1"/>
    <property type="molecule type" value="Genomic_DNA"/>
</dbReference>
<feature type="compositionally biased region" description="Basic and acidic residues" evidence="1">
    <location>
        <begin position="54"/>
        <end position="92"/>
    </location>
</feature>
<evidence type="ECO:0000313" key="2">
    <source>
        <dbReference type="EMBL" id="EKF60145.1"/>
    </source>
</evidence>
<gene>
    <name evidence="2" type="ORF">QWE_08621</name>
</gene>
<dbReference type="AlphaFoldDB" id="K2Q4M7"/>
<evidence type="ECO:0000256" key="1">
    <source>
        <dbReference type="SAM" id="MobiDB-lite"/>
    </source>
</evidence>
<comment type="caution">
    <text evidence="2">The sequence shown here is derived from an EMBL/GenBank/DDBJ whole genome shotgun (WGS) entry which is preliminary data.</text>
</comment>
<reference evidence="2 3" key="1">
    <citation type="journal article" date="2012" name="J. Bacteriol.">
        <title>Draft Genome Sequence of Agrobacterium albertimagni Strain AOL15.</title>
        <authorList>
            <person name="Trimble W.L."/>
            <person name="Phung le T."/>
            <person name="Meyer F."/>
            <person name="Gilbert J.A."/>
            <person name="Silver S."/>
        </authorList>
    </citation>
    <scope>NUCLEOTIDE SEQUENCE [LARGE SCALE GENOMIC DNA]</scope>
    <source>
        <strain evidence="2 3">AOL15</strain>
    </source>
</reference>
<accession>K2Q4M7</accession>
<keyword evidence="3" id="KW-1185">Reference proteome</keyword>
<feature type="compositionally biased region" description="Polar residues" evidence="1">
    <location>
        <begin position="29"/>
        <end position="38"/>
    </location>
</feature>
<name>K2Q4M7_9HYPH</name>
<evidence type="ECO:0000313" key="3">
    <source>
        <dbReference type="Proteomes" id="UP000007123"/>
    </source>
</evidence>
<dbReference type="Proteomes" id="UP000007123">
    <property type="component" value="Unassembled WGS sequence"/>
</dbReference>
<dbReference type="STRING" id="1156935.QWE_08621"/>
<sequence>MAVIRAKSRQETIMVERISRTSSSAASSQTEGGHTLNLGSDAQNAWVAARQSKINHDLEERQQRDAEEKIAHDSPAEDGGAEEKRLSGESERIGTQNFDENTPFGERVVIV</sequence>
<dbReference type="eggNOG" id="ENOG5031MA6">
    <property type="taxonomic scope" value="Bacteria"/>
</dbReference>
<feature type="region of interest" description="Disordered" evidence="1">
    <location>
        <begin position="52"/>
        <end position="111"/>
    </location>
</feature>
<organism evidence="2 3">
    <name type="scientific">Agrobacterium albertimagni AOL15</name>
    <dbReference type="NCBI Taxonomy" id="1156935"/>
    <lineage>
        <taxon>Bacteria</taxon>
        <taxon>Pseudomonadati</taxon>
        <taxon>Pseudomonadota</taxon>
        <taxon>Alphaproteobacteria</taxon>
        <taxon>Hyphomicrobiales</taxon>
        <taxon>Rhizobiaceae</taxon>
        <taxon>Rhizobium/Agrobacterium group</taxon>
        <taxon>Agrobacterium</taxon>
    </lineage>
</organism>
<dbReference type="PATRIC" id="fig|1156935.5.peg.1738"/>